<evidence type="ECO:0000313" key="1">
    <source>
        <dbReference type="EMBL" id="KUM45798.1"/>
    </source>
</evidence>
<sequence>MHMYRDMPNSLAGEEIVSEAHPSSKASFRKASFRFLSTNHFLPIYQRKYCSPAGSMLTEG</sequence>
<proteinExistence type="predicted"/>
<geneLocation type="mitochondrion" evidence="1"/>
<protein>
    <submittedName>
        <fullName evidence="1">Uncharacterized protein</fullName>
    </submittedName>
</protein>
<organism evidence="1">
    <name type="scientific">Picea glauca</name>
    <name type="common">White spruce</name>
    <name type="synonym">Pinus glauca</name>
    <dbReference type="NCBI Taxonomy" id="3330"/>
    <lineage>
        <taxon>Eukaryota</taxon>
        <taxon>Viridiplantae</taxon>
        <taxon>Streptophyta</taxon>
        <taxon>Embryophyta</taxon>
        <taxon>Tracheophyta</taxon>
        <taxon>Spermatophyta</taxon>
        <taxon>Pinopsida</taxon>
        <taxon>Pinidae</taxon>
        <taxon>Conifers I</taxon>
        <taxon>Pinales</taxon>
        <taxon>Pinaceae</taxon>
        <taxon>Picea</taxon>
    </lineage>
</organism>
<accession>A0A117NFV7</accession>
<comment type="caution">
    <text evidence="1">The sequence shown here is derived from an EMBL/GenBank/DDBJ whole genome shotgun (WGS) entry which is preliminary data.</text>
</comment>
<gene>
    <name evidence="1" type="ORF">ABT39_MTgene2366</name>
</gene>
<dbReference type="AlphaFoldDB" id="A0A117NFV7"/>
<keyword evidence="1" id="KW-0496">Mitochondrion</keyword>
<dbReference type="EMBL" id="LKAM01000016">
    <property type="protein sequence ID" value="KUM45798.1"/>
    <property type="molecule type" value="Genomic_DNA"/>
</dbReference>
<name>A0A117NFV7_PICGL</name>
<reference evidence="1" key="1">
    <citation type="journal article" date="2015" name="Genome Biol. Evol.">
        <title>Organellar Genomes of White Spruce (Picea glauca): Assembly and Annotation.</title>
        <authorList>
            <person name="Jackman S.D."/>
            <person name="Warren R.L."/>
            <person name="Gibb E.A."/>
            <person name="Vandervalk B.P."/>
            <person name="Mohamadi H."/>
            <person name="Chu J."/>
            <person name="Raymond A."/>
            <person name="Pleasance S."/>
            <person name="Coope R."/>
            <person name="Wildung M.R."/>
            <person name="Ritland C.E."/>
            <person name="Bousquet J."/>
            <person name="Jones S.J."/>
            <person name="Bohlmann J."/>
            <person name="Birol I."/>
        </authorList>
    </citation>
    <scope>NUCLEOTIDE SEQUENCE [LARGE SCALE GENOMIC DNA]</scope>
    <source>
        <tissue evidence="1">Flushing bud</tissue>
    </source>
</reference>